<dbReference type="OrthoDB" id="1723809at2759"/>
<dbReference type="EMBL" id="CM007389">
    <property type="protein sequence ID" value="ONK58407.1"/>
    <property type="molecule type" value="Genomic_DNA"/>
</dbReference>
<dbReference type="Proteomes" id="UP000243459">
    <property type="component" value="Chromosome 9"/>
</dbReference>
<feature type="binding site" evidence="3">
    <location>
        <position position="111"/>
    </location>
    <ligand>
        <name>Zn(2+)</name>
        <dbReference type="ChEBI" id="CHEBI:29105"/>
        <note>catalytic</note>
    </ligand>
</feature>
<dbReference type="Pfam" id="PF19326">
    <property type="entry name" value="AMP_deaminase"/>
    <property type="match status" value="1"/>
</dbReference>
<protein>
    <submittedName>
        <fullName evidence="4">Uncharacterized protein</fullName>
    </submittedName>
</protein>
<dbReference type="InterPro" id="IPR032466">
    <property type="entry name" value="Metal_Hydrolase"/>
</dbReference>
<dbReference type="InterPro" id="IPR006329">
    <property type="entry name" value="AMPD"/>
</dbReference>
<sequence length="154" mass="18061">MGEDTRVKVKIGRFRVCDEGMREYIPCLDNVATIKKLKSMERRERFERHCPEKDCLVPAPKGYKAPDPWPHSRDEKFSLHLMLNADREFLAQKTAPHHDFYNVRKVDTHVHHSTCMNQKHILRFIKSKLKKEPNEIKDGFDDGKDLVVTVMSAM</sequence>
<feature type="binding site" evidence="2">
    <location>
        <position position="111"/>
    </location>
    <ligand>
        <name>substrate</name>
    </ligand>
</feature>
<reference evidence="5" key="1">
    <citation type="journal article" date="2017" name="Nat. Commun.">
        <title>The asparagus genome sheds light on the origin and evolution of a young Y chromosome.</title>
        <authorList>
            <person name="Harkess A."/>
            <person name="Zhou J."/>
            <person name="Xu C."/>
            <person name="Bowers J.E."/>
            <person name="Van der Hulst R."/>
            <person name="Ayyampalayam S."/>
            <person name="Mercati F."/>
            <person name="Riccardi P."/>
            <person name="McKain M.R."/>
            <person name="Kakrana A."/>
            <person name="Tang H."/>
            <person name="Ray J."/>
            <person name="Groenendijk J."/>
            <person name="Arikit S."/>
            <person name="Mathioni S.M."/>
            <person name="Nakano M."/>
            <person name="Shan H."/>
            <person name="Telgmann-Rauber A."/>
            <person name="Kanno A."/>
            <person name="Yue Z."/>
            <person name="Chen H."/>
            <person name="Li W."/>
            <person name="Chen Y."/>
            <person name="Xu X."/>
            <person name="Zhang Y."/>
            <person name="Luo S."/>
            <person name="Chen H."/>
            <person name="Gao J."/>
            <person name="Mao Z."/>
            <person name="Pires J.C."/>
            <person name="Luo M."/>
            <person name="Kudrna D."/>
            <person name="Wing R.A."/>
            <person name="Meyers B.C."/>
            <person name="Yi K."/>
            <person name="Kong H."/>
            <person name="Lavrijsen P."/>
            <person name="Sunseri F."/>
            <person name="Falavigna A."/>
            <person name="Ye Y."/>
            <person name="Leebens-Mack J.H."/>
            <person name="Chen G."/>
        </authorList>
    </citation>
    <scope>NUCLEOTIDE SEQUENCE [LARGE SCALE GENOMIC DNA]</scope>
    <source>
        <strain evidence="5">cv. DH0086</strain>
    </source>
</reference>
<organism evidence="4 5">
    <name type="scientific">Asparagus officinalis</name>
    <name type="common">Garden asparagus</name>
    <dbReference type="NCBI Taxonomy" id="4686"/>
    <lineage>
        <taxon>Eukaryota</taxon>
        <taxon>Viridiplantae</taxon>
        <taxon>Streptophyta</taxon>
        <taxon>Embryophyta</taxon>
        <taxon>Tracheophyta</taxon>
        <taxon>Spermatophyta</taxon>
        <taxon>Magnoliopsida</taxon>
        <taxon>Liliopsida</taxon>
        <taxon>Asparagales</taxon>
        <taxon>Asparagaceae</taxon>
        <taxon>Asparagoideae</taxon>
        <taxon>Asparagus</taxon>
    </lineage>
</organism>
<dbReference type="GO" id="GO:0003876">
    <property type="term" value="F:AMP deaminase activity"/>
    <property type="evidence" value="ECO:0007669"/>
    <property type="project" value="InterPro"/>
</dbReference>
<dbReference type="PANTHER" id="PTHR11359">
    <property type="entry name" value="AMP DEAMINASE"/>
    <property type="match status" value="1"/>
</dbReference>
<dbReference type="GO" id="GO:0008168">
    <property type="term" value="F:methyltransferase activity"/>
    <property type="evidence" value="ECO:0007669"/>
    <property type="project" value="UniProtKB-KW"/>
</dbReference>
<comment type="similarity">
    <text evidence="1">Belongs to the metallo-dependent hydrolases superfamily. Adenosine and AMP deaminases family.</text>
</comment>
<dbReference type="Gene3D" id="3.20.20.140">
    <property type="entry name" value="Metal-dependent hydrolases"/>
    <property type="match status" value="1"/>
</dbReference>
<feature type="binding site" evidence="3">
    <location>
        <position position="109"/>
    </location>
    <ligand>
        <name>Zn(2+)</name>
        <dbReference type="ChEBI" id="CHEBI:29105"/>
        <note>catalytic</note>
    </ligand>
</feature>
<dbReference type="GO" id="GO:0032264">
    <property type="term" value="P:IMP salvage"/>
    <property type="evidence" value="ECO:0007669"/>
    <property type="project" value="InterPro"/>
</dbReference>
<dbReference type="AlphaFoldDB" id="A0A5P1EAC7"/>
<evidence type="ECO:0000256" key="3">
    <source>
        <dbReference type="PIRSR" id="PIRSR606329-3"/>
    </source>
</evidence>
<dbReference type="Gramene" id="ONK58407">
    <property type="protein sequence ID" value="ONK58407"/>
    <property type="gene ID" value="A4U43_C09F12080"/>
</dbReference>
<evidence type="ECO:0000256" key="2">
    <source>
        <dbReference type="PIRSR" id="PIRSR606329-2"/>
    </source>
</evidence>
<dbReference type="GO" id="GO:0005829">
    <property type="term" value="C:cytosol"/>
    <property type="evidence" value="ECO:0007669"/>
    <property type="project" value="TreeGrafter"/>
</dbReference>
<evidence type="ECO:0000313" key="5">
    <source>
        <dbReference type="Proteomes" id="UP000243459"/>
    </source>
</evidence>
<dbReference type="GO" id="GO:0046872">
    <property type="term" value="F:metal ion binding"/>
    <property type="evidence" value="ECO:0007669"/>
    <property type="project" value="UniProtKB-KW"/>
</dbReference>
<dbReference type="GO" id="GO:0046033">
    <property type="term" value="P:AMP metabolic process"/>
    <property type="evidence" value="ECO:0007669"/>
    <property type="project" value="TreeGrafter"/>
</dbReference>
<keyword evidence="3" id="KW-0862">Zinc</keyword>
<comment type="cofactor">
    <cofactor evidence="3">
        <name>Zn(2+)</name>
        <dbReference type="ChEBI" id="CHEBI:29105"/>
    </cofactor>
    <text evidence="3">Binds 1 zinc ion per subunit.</text>
</comment>
<keyword evidence="3" id="KW-0479">Metal-binding</keyword>
<accession>A0A5P1EAC7</accession>
<evidence type="ECO:0000313" key="4">
    <source>
        <dbReference type="EMBL" id="ONK58407.1"/>
    </source>
</evidence>
<proteinExistence type="inferred from homology"/>
<gene>
    <name evidence="4" type="ORF">A4U43_C09F12080</name>
</gene>
<dbReference type="PANTHER" id="PTHR11359:SF0">
    <property type="entry name" value="AMP DEAMINASE"/>
    <property type="match status" value="1"/>
</dbReference>
<name>A0A5P1EAC7_ASPOF</name>
<keyword evidence="5" id="KW-1185">Reference proteome</keyword>
<evidence type="ECO:0000256" key="1">
    <source>
        <dbReference type="ARBA" id="ARBA00006676"/>
    </source>
</evidence>
<dbReference type="SUPFAM" id="SSF51556">
    <property type="entry name" value="Metallo-dependent hydrolases"/>
    <property type="match status" value="1"/>
</dbReference>
<dbReference type="GO" id="GO:0032259">
    <property type="term" value="P:methylation"/>
    <property type="evidence" value="ECO:0007669"/>
    <property type="project" value="UniProtKB-KW"/>
</dbReference>